<proteinExistence type="predicted"/>
<keyword evidence="2" id="KW-1185">Reference proteome</keyword>
<comment type="caution">
    <text evidence="1">The sequence shown here is derived from an EMBL/GenBank/DDBJ whole genome shotgun (WGS) entry which is preliminary data.</text>
</comment>
<gene>
    <name evidence="1" type="ORF">BpHYR1_045774</name>
</gene>
<dbReference type="AlphaFoldDB" id="A0A3M7RDN0"/>
<evidence type="ECO:0000313" key="2">
    <source>
        <dbReference type="Proteomes" id="UP000276133"/>
    </source>
</evidence>
<protein>
    <submittedName>
        <fullName evidence="1">Uncharacterized protein</fullName>
    </submittedName>
</protein>
<sequence>MSFETEKELSDVSCCLLMLSTQLLKFKFENNQPNLSVTERMQNQYKFRIQILKNLFIKLKVFIPLLLRAMELAVFLQMPLIESTYYRAREILLICDAVVKEVHTKQILKKFVGKIVFCGLRCDVLVGIGKEN</sequence>
<reference evidence="1 2" key="1">
    <citation type="journal article" date="2018" name="Sci. Rep.">
        <title>Genomic signatures of local adaptation to the degree of environmental predictability in rotifers.</title>
        <authorList>
            <person name="Franch-Gras L."/>
            <person name="Hahn C."/>
            <person name="Garcia-Roger E.M."/>
            <person name="Carmona M.J."/>
            <person name="Serra M."/>
            <person name="Gomez A."/>
        </authorList>
    </citation>
    <scope>NUCLEOTIDE SEQUENCE [LARGE SCALE GENOMIC DNA]</scope>
    <source>
        <strain evidence="1">HYR1</strain>
    </source>
</reference>
<dbReference type="EMBL" id="REGN01003643">
    <property type="protein sequence ID" value="RNA21571.1"/>
    <property type="molecule type" value="Genomic_DNA"/>
</dbReference>
<evidence type="ECO:0000313" key="1">
    <source>
        <dbReference type="EMBL" id="RNA21571.1"/>
    </source>
</evidence>
<organism evidence="1 2">
    <name type="scientific">Brachionus plicatilis</name>
    <name type="common">Marine rotifer</name>
    <name type="synonym">Brachionus muelleri</name>
    <dbReference type="NCBI Taxonomy" id="10195"/>
    <lineage>
        <taxon>Eukaryota</taxon>
        <taxon>Metazoa</taxon>
        <taxon>Spiralia</taxon>
        <taxon>Gnathifera</taxon>
        <taxon>Rotifera</taxon>
        <taxon>Eurotatoria</taxon>
        <taxon>Monogononta</taxon>
        <taxon>Pseudotrocha</taxon>
        <taxon>Ploima</taxon>
        <taxon>Brachionidae</taxon>
        <taxon>Brachionus</taxon>
    </lineage>
</organism>
<name>A0A3M7RDN0_BRAPC</name>
<dbReference type="Proteomes" id="UP000276133">
    <property type="component" value="Unassembled WGS sequence"/>
</dbReference>
<accession>A0A3M7RDN0</accession>